<dbReference type="EMBL" id="JAIWYP010000007">
    <property type="protein sequence ID" value="KAH3793280.1"/>
    <property type="molecule type" value="Genomic_DNA"/>
</dbReference>
<gene>
    <name evidence="2" type="ORF">DPMN_146787</name>
</gene>
<feature type="region of interest" description="Disordered" evidence="1">
    <location>
        <begin position="104"/>
        <end position="130"/>
    </location>
</feature>
<protein>
    <submittedName>
        <fullName evidence="2">Uncharacterized protein</fullName>
    </submittedName>
</protein>
<keyword evidence="3" id="KW-1185">Reference proteome</keyword>
<reference evidence="2" key="1">
    <citation type="journal article" date="2019" name="bioRxiv">
        <title>The Genome of the Zebra Mussel, Dreissena polymorpha: A Resource for Invasive Species Research.</title>
        <authorList>
            <person name="McCartney M.A."/>
            <person name="Auch B."/>
            <person name="Kono T."/>
            <person name="Mallez S."/>
            <person name="Zhang Y."/>
            <person name="Obille A."/>
            <person name="Becker A."/>
            <person name="Abrahante J.E."/>
            <person name="Garbe J."/>
            <person name="Badalamenti J.P."/>
            <person name="Herman A."/>
            <person name="Mangelson H."/>
            <person name="Liachko I."/>
            <person name="Sullivan S."/>
            <person name="Sone E.D."/>
            <person name="Koren S."/>
            <person name="Silverstein K.A.T."/>
            <person name="Beckman K.B."/>
            <person name="Gohl D.M."/>
        </authorList>
    </citation>
    <scope>NUCLEOTIDE SEQUENCE</scope>
    <source>
        <strain evidence="2">Duluth1</strain>
        <tissue evidence="2">Whole animal</tissue>
    </source>
</reference>
<evidence type="ECO:0000313" key="2">
    <source>
        <dbReference type="EMBL" id="KAH3793280.1"/>
    </source>
</evidence>
<proteinExistence type="predicted"/>
<reference evidence="2" key="2">
    <citation type="submission" date="2020-11" db="EMBL/GenBank/DDBJ databases">
        <authorList>
            <person name="McCartney M.A."/>
            <person name="Auch B."/>
            <person name="Kono T."/>
            <person name="Mallez S."/>
            <person name="Becker A."/>
            <person name="Gohl D.M."/>
            <person name="Silverstein K.A.T."/>
            <person name="Koren S."/>
            <person name="Bechman K.B."/>
            <person name="Herman A."/>
            <person name="Abrahante J.E."/>
            <person name="Garbe J."/>
        </authorList>
    </citation>
    <scope>NUCLEOTIDE SEQUENCE</scope>
    <source>
        <strain evidence="2">Duluth1</strain>
        <tissue evidence="2">Whole animal</tissue>
    </source>
</reference>
<name>A0A9D4J014_DREPO</name>
<feature type="compositionally biased region" description="Polar residues" evidence="1">
    <location>
        <begin position="104"/>
        <end position="126"/>
    </location>
</feature>
<dbReference type="AlphaFoldDB" id="A0A9D4J014"/>
<sequence length="151" mass="16712">MSKNENPCVDRAMLTNENPCVDQEMLTNANPCVDRDMSTNKKPCGDPEVLASLDSYCGGPDIFTSHDSFNSKDKEQFWYDKHRHGQADLVSLTQHVSEHIGNSMANTNDSHVGHTSHTGHLSSQEPITDVDVSKQVGNTRLGLHESTVSRF</sequence>
<evidence type="ECO:0000256" key="1">
    <source>
        <dbReference type="SAM" id="MobiDB-lite"/>
    </source>
</evidence>
<dbReference type="Proteomes" id="UP000828390">
    <property type="component" value="Unassembled WGS sequence"/>
</dbReference>
<comment type="caution">
    <text evidence="2">The sequence shown here is derived from an EMBL/GenBank/DDBJ whole genome shotgun (WGS) entry which is preliminary data.</text>
</comment>
<accession>A0A9D4J014</accession>
<evidence type="ECO:0000313" key="3">
    <source>
        <dbReference type="Proteomes" id="UP000828390"/>
    </source>
</evidence>
<organism evidence="2 3">
    <name type="scientific">Dreissena polymorpha</name>
    <name type="common">Zebra mussel</name>
    <name type="synonym">Mytilus polymorpha</name>
    <dbReference type="NCBI Taxonomy" id="45954"/>
    <lineage>
        <taxon>Eukaryota</taxon>
        <taxon>Metazoa</taxon>
        <taxon>Spiralia</taxon>
        <taxon>Lophotrochozoa</taxon>
        <taxon>Mollusca</taxon>
        <taxon>Bivalvia</taxon>
        <taxon>Autobranchia</taxon>
        <taxon>Heteroconchia</taxon>
        <taxon>Euheterodonta</taxon>
        <taxon>Imparidentia</taxon>
        <taxon>Neoheterodontei</taxon>
        <taxon>Myida</taxon>
        <taxon>Dreissenoidea</taxon>
        <taxon>Dreissenidae</taxon>
        <taxon>Dreissena</taxon>
    </lineage>
</organism>